<keyword evidence="10" id="KW-1185">Reference proteome</keyword>
<dbReference type="PROSITE" id="PS50850">
    <property type="entry name" value="MFS"/>
    <property type="match status" value="1"/>
</dbReference>
<evidence type="ECO:0000256" key="5">
    <source>
        <dbReference type="ARBA" id="ARBA00022989"/>
    </source>
</evidence>
<evidence type="ECO:0000256" key="7">
    <source>
        <dbReference type="SAM" id="Phobius"/>
    </source>
</evidence>
<feature type="transmembrane region" description="Helical" evidence="7">
    <location>
        <begin position="226"/>
        <end position="250"/>
    </location>
</feature>
<feature type="transmembrane region" description="Helical" evidence="7">
    <location>
        <begin position="262"/>
        <end position="283"/>
    </location>
</feature>
<gene>
    <name evidence="9" type="ORF">JP39_11525</name>
</gene>
<dbReference type="InterPro" id="IPR011701">
    <property type="entry name" value="MFS"/>
</dbReference>
<keyword evidence="5 7" id="KW-1133">Transmembrane helix</keyword>
<dbReference type="PANTHER" id="PTHR43266:SF2">
    <property type="entry name" value="MAJOR FACILITATOR SUPERFAMILY (MFS) PROFILE DOMAIN-CONTAINING PROTEIN"/>
    <property type="match status" value="1"/>
</dbReference>
<evidence type="ECO:0000256" key="4">
    <source>
        <dbReference type="ARBA" id="ARBA00022692"/>
    </source>
</evidence>
<proteinExistence type="predicted"/>
<keyword evidence="4 7" id="KW-0812">Transmembrane</keyword>
<keyword evidence="2" id="KW-0813">Transport</keyword>
<dbReference type="InterPro" id="IPR020846">
    <property type="entry name" value="MFS_dom"/>
</dbReference>
<evidence type="ECO:0000256" key="6">
    <source>
        <dbReference type="ARBA" id="ARBA00023136"/>
    </source>
</evidence>
<feature type="transmembrane region" description="Helical" evidence="7">
    <location>
        <begin position="356"/>
        <end position="379"/>
    </location>
</feature>
<dbReference type="RefSeq" id="WP_041500922.1">
    <property type="nucleotide sequence ID" value="NZ_BJDV01000003.1"/>
</dbReference>
<feature type="transmembrane region" description="Helical" evidence="7">
    <location>
        <begin position="151"/>
        <end position="176"/>
    </location>
</feature>
<dbReference type="GO" id="GO:0022857">
    <property type="term" value="F:transmembrane transporter activity"/>
    <property type="evidence" value="ECO:0007669"/>
    <property type="project" value="InterPro"/>
</dbReference>
<feature type="transmembrane region" description="Helical" evidence="7">
    <location>
        <begin position="385"/>
        <end position="405"/>
    </location>
</feature>
<feature type="transmembrane region" description="Helical" evidence="7">
    <location>
        <begin position="295"/>
        <end position="313"/>
    </location>
</feature>
<dbReference type="InterPro" id="IPR036259">
    <property type="entry name" value="MFS_trans_sf"/>
</dbReference>
<dbReference type="GO" id="GO:0005886">
    <property type="term" value="C:plasma membrane"/>
    <property type="evidence" value="ECO:0007669"/>
    <property type="project" value="UniProtKB-SubCell"/>
</dbReference>
<dbReference type="KEGG" id="lhi:JP39_11525"/>
<evidence type="ECO:0000256" key="3">
    <source>
        <dbReference type="ARBA" id="ARBA00022475"/>
    </source>
</evidence>
<feature type="transmembrane region" description="Helical" evidence="7">
    <location>
        <begin position="76"/>
        <end position="96"/>
    </location>
</feature>
<dbReference type="CDD" id="cd06173">
    <property type="entry name" value="MFS_MefA_like"/>
    <property type="match status" value="1"/>
</dbReference>
<feature type="transmembrane region" description="Helical" evidence="7">
    <location>
        <begin position="12"/>
        <end position="37"/>
    </location>
</feature>
<accession>A0A0K2LF58</accession>
<evidence type="ECO:0000256" key="1">
    <source>
        <dbReference type="ARBA" id="ARBA00004651"/>
    </source>
</evidence>
<keyword evidence="3" id="KW-1003">Cell membrane</keyword>
<evidence type="ECO:0000313" key="9">
    <source>
        <dbReference type="EMBL" id="ALB29936.1"/>
    </source>
</evidence>
<dbReference type="Proteomes" id="UP000061546">
    <property type="component" value="Chromosome"/>
</dbReference>
<dbReference type="Pfam" id="PF07690">
    <property type="entry name" value="MFS_1"/>
    <property type="match status" value="1"/>
</dbReference>
<feature type="transmembrane region" description="Helical" evidence="7">
    <location>
        <begin position="43"/>
        <end position="64"/>
    </location>
</feature>
<dbReference type="EMBL" id="CP012559">
    <property type="protein sequence ID" value="ALB29936.1"/>
    <property type="molecule type" value="Genomic_DNA"/>
</dbReference>
<dbReference type="SUPFAM" id="SSF103473">
    <property type="entry name" value="MFS general substrate transporter"/>
    <property type="match status" value="1"/>
</dbReference>
<keyword evidence="6 7" id="KW-0472">Membrane</keyword>
<feature type="transmembrane region" description="Helical" evidence="7">
    <location>
        <begin position="319"/>
        <end position="344"/>
    </location>
</feature>
<sequence length="416" mass="45309">MERKRKSGVQISLATSSLLIGSFVSELFTFALGMYVLKVYKSSILFSLIIFIGPFLSFIFSPFIGHLVDHFDHKRIVIIAQIASTLVLSIATYFLFIVGNKTYFPAIIVVLSGLLELCDAFQSTAYKASTTGVVPTADQQKLISLEQGVNIIASLFSPILGGGLFAVIPVISFFVLDIAGEIVALILILFLNFNFAEVVKTNEKPKEQSILLDSKEALSFIKSDKILASMAVFGIIANFSLAAINVGIPYVLVTLYKMKSTLFGIIQAVIAVGMLTASILWSVKHIKASLTKMTGLFGLLTTFSFVLFCLPLFTKLNMFVVYAISMLILGLSVTSVNMPVSIYIRTKIPFEIQGRVNAFFNSAVSVLTPVGTAVFGLLFDKVSPIILFGITGVIILILSIFMLTIDVPNKKTIKAL</sequence>
<evidence type="ECO:0000256" key="2">
    <source>
        <dbReference type="ARBA" id="ARBA00022448"/>
    </source>
</evidence>
<dbReference type="PANTHER" id="PTHR43266">
    <property type="entry name" value="MACROLIDE-EFFLUX PROTEIN"/>
    <property type="match status" value="1"/>
</dbReference>
<evidence type="ECO:0000313" key="10">
    <source>
        <dbReference type="Proteomes" id="UP000061546"/>
    </source>
</evidence>
<organism evidence="9 10">
    <name type="scientific">Companilactobacillus heilongjiangensis</name>
    <dbReference type="NCBI Taxonomy" id="1074467"/>
    <lineage>
        <taxon>Bacteria</taxon>
        <taxon>Bacillati</taxon>
        <taxon>Bacillota</taxon>
        <taxon>Bacilli</taxon>
        <taxon>Lactobacillales</taxon>
        <taxon>Lactobacillaceae</taxon>
        <taxon>Companilactobacillus</taxon>
    </lineage>
</organism>
<feature type="domain" description="Major facilitator superfamily (MFS) profile" evidence="8">
    <location>
        <begin position="226"/>
        <end position="416"/>
    </location>
</feature>
<reference evidence="9 10" key="1">
    <citation type="submission" date="2015-08" db="EMBL/GenBank/DDBJ databases">
        <title>Genomic sequence of Lactobacillus heilongjiangensis DSM 28069, isolated from Chinese traditional pickle.</title>
        <authorList>
            <person name="Jiang X."/>
            <person name="Zheng B."/>
            <person name="Cheng H."/>
        </authorList>
    </citation>
    <scope>NUCLEOTIDE SEQUENCE [LARGE SCALE GENOMIC DNA]</scope>
    <source>
        <strain evidence="9 10">DSM 28069</strain>
    </source>
</reference>
<protein>
    <recommendedName>
        <fullName evidence="8">Major facilitator superfamily (MFS) profile domain-containing protein</fullName>
    </recommendedName>
</protein>
<evidence type="ECO:0000259" key="8">
    <source>
        <dbReference type="PROSITE" id="PS50850"/>
    </source>
</evidence>
<name>A0A0K2LF58_9LACO</name>
<dbReference type="AlphaFoldDB" id="A0A0K2LF58"/>
<feature type="transmembrane region" description="Helical" evidence="7">
    <location>
        <begin position="182"/>
        <end position="199"/>
    </location>
</feature>
<dbReference type="Gene3D" id="1.20.1250.20">
    <property type="entry name" value="MFS general substrate transporter like domains"/>
    <property type="match status" value="1"/>
</dbReference>
<comment type="subcellular location">
    <subcellularLocation>
        <location evidence="1">Cell membrane</location>
        <topology evidence="1">Multi-pass membrane protein</topology>
    </subcellularLocation>
</comment>